<dbReference type="Proteomes" id="UP000001095">
    <property type="component" value="Unassembled WGS sequence"/>
</dbReference>
<dbReference type="OrthoDB" id="7809559at2"/>
<dbReference type="Gene3D" id="3.50.50.60">
    <property type="entry name" value="FAD/NAD(P)-binding domain"/>
    <property type="match status" value="2"/>
</dbReference>
<protein>
    <recommendedName>
        <fullName evidence="9">Ferredoxin reductase</fullName>
    </recommendedName>
</protein>
<dbReference type="SUPFAM" id="SSF51905">
    <property type="entry name" value="FAD/NAD(P)-binding domain"/>
    <property type="match status" value="1"/>
</dbReference>
<comment type="cofactor">
    <cofactor evidence="1">
        <name>FAD</name>
        <dbReference type="ChEBI" id="CHEBI:57692"/>
    </cofactor>
</comment>
<dbReference type="AlphaFoldDB" id="K8P816"/>
<name>K8P816_9BRAD</name>
<evidence type="ECO:0008006" key="9">
    <source>
        <dbReference type="Google" id="ProtNLM"/>
    </source>
</evidence>
<evidence type="ECO:0000259" key="6">
    <source>
        <dbReference type="Pfam" id="PF14759"/>
    </source>
</evidence>
<dbReference type="PRINTS" id="PR00411">
    <property type="entry name" value="PNDRDTASEI"/>
</dbReference>
<evidence type="ECO:0000256" key="3">
    <source>
        <dbReference type="ARBA" id="ARBA00022827"/>
    </source>
</evidence>
<evidence type="ECO:0000256" key="2">
    <source>
        <dbReference type="ARBA" id="ARBA00022630"/>
    </source>
</evidence>
<dbReference type="GO" id="GO:0005737">
    <property type="term" value="C:cytoplasm"/>
    <property type="evidence" value="ECO:0007669"/>
    <property type="project" value="TreeGrafter"/>
</dbReference>
<sequence>MSGLVIIGASYAGVQAALSARDSGYGERITVIADEHLLPYQRPPLSKDFLLDRVTQDGLVLRDNAFFKLKQIDLMLETRVHAIDRHARRLSINGDNTTLAFDKLFIGTGSHARRLTVPGSERDGVCYLRSIRDAIALKQRLQDAAEIVVIGGGFIGLEVAASASKLGKKVTLIESASRLLERAVSPLVSQFLLDLHTRHGVDVRLNESVSSIGGNDGRAAFVTISNGANVPADLVLVGIGGVPSDQLARDAQLTCGNGIVVDDHGMTSDPDIYAAGDCANHYNPHAGDWVRLESVQNAQDQGKAAGLAIAGKTGPYVSVPRFWSDQYDAKLQTVGISRNFDQQVVRGSLEDGQFSVFYYRQGKLCAVDSINRAGDQMAARRLIDGGLSPSPEQAADLSFDFKSLLIPIKAESR</sequence>
<dbReference type="InterPro" id="IPR016156">
    <property type="entry name" value="FAD/NAD-linked_Rdtase_dimer_sf"/>
</dbReference>
<feature type="domain" description="FAD/NAD(P)-binding" evidence="5">
    <location>
        <begin position="4"/>
        <end position="302"/>
    </location>
</feature>
<dbReference type="PATRIC" id="fig|883079.3.peg.2000"/>
<proteinExistence type="predicted"/>
<dbReference type="PRINTS" id="PR00368">
    <property type="entry name" value="FADPNR"/>
</dbReference>
<dbReference type="RefSeq" id="WP_002712838.1">
    <property type="nucleotide sequence ID" value="NZ_KB375281.1"/>
</dbReference>
<evidence type="ECO:0000256" key="4">
    <source>
        <dbReference type="ARBA" id="ARBA00023002"/>
    </source>
</evidence>
<dbReference type="PANTHER" id="PTHR43557">
    <property type="entry name" value="APOPTOSIS-INDUCING FACTOR 1"/>
    <property type="match status" value="1"/>
</dbReference>
<dbReference type="GO" id="GO:0016651">
    <property type="term" value="F:oxidoreductase activity, acting on NAD(P)H"/>
    <property type="evidence" value="ECO:0007669"/>
    <property type="project" value="TreeGrafter"/>
</dbReference>
<dbReference type="Pfam" id="PF07992">
    <property type="entry name" value="Pyr_redox_2"/>
    <property type="match status" value="1"/>
</dbReference>
<dbReference type="InterPro" id="IPR028202">
    <property type="entry name" value="Reductase_C"/>
</dbReference>
<feature type="domain" description="Reductase C-terminal" evidence="6">
    <location>
        <begin position="322"/>
        <end position="405"/>
    </location>
</feature>
<dbReference type="InterPro" id="IPR050446">
    <property type="entry name" value="FAD-oxidoreductase/Apoptosis"/>
</dbReference>
<gene>
    <name evidence="7" type="ORF">HMPREF9696_01972</name>
</gene>
<evidence type="ECO:0000259" key="5">
    <source>
        <dbReference type="Pfam" id="PF07992"/>
    </source>
</evidence>
<organism evidence="7 8">
    <name type="scientific">Afipia clevelandensis ATCC 49720</name>
    <dbReference type="NCBI Taxonomy" id="883079"/>
    <lineage>
        <taxon>Bacteria</taxon>
        <taxon>Pseudomonadati</taxon>
        <taxon>Pseudomonadota</taxon>
        <taxon>Alphaproteobacteria</taxon>
        <taxon>Hyphomicrobiales</taxon>
        <taxon>Nitrobacteraceae</taxon>
        <taxon>Afipia</taxon>
    </lineage>
</organism>
<reference evidence="7 8" key="1">
    <citation type="submission" date="2012-04" db="EMBL/GenBank/DDBJ databases">
        <title>The Genome Sequence of Afipia clevelandensis ATCC 49720.</title>
        <authorList>
            <consortium name="The Broad Institute Genome Sequencing Platform"/>
            <person name="Earl A."/>
            <person name="Ward D."/>
            <person name="Feldgarden M."/>
            <person name="Gevers D."/>
            <person name="Huys G."/>
            <person name="Walker B."/>
            <person name="Young S.K."/>
            <person name="Zeng Q."/>
            <person name="Gargeya S."/>
            <person name="Fitzgerald M."/>
            <person name="Haas B."/>
            <person name="Abouelleil A."/>
            <person name="Alvarado L."/>
            <person name="Arachchi H.M."/>
            <person name="Berlin A."/>
            <person name="Chapman S.B."/>
            <person name="Goldberg J."/>
            <person name="Griggs A."/>
            <person name="Gujja S."/>
            <person name="Hansen M."/>
            <person name="Howarth C."/>
            <person name="Imamovic A."/>
            <person name="Larimer J."/>
            <person name="McCowen C."/>
            <person name="Montmayeur A."/>
            <person name="Murphy C."/>
            <person name="Neiman D."/>
            <person name="Pearson M."/>
            <person name="Priest M."/>
            <person name="Roberts A."/>
            <person name="Saif S."/>
            <person name="Shea T."/>
            <person name="Sisk P."/>
            <person name="Sykes S."/>
            <person name="Wortman J."/>
            <person name="Nusbaum C."/>
            <person name="Birren B."/>
        </authorList>
    </citation>
    <scope>NUCLEOTIDE SEQUENCE [LARGE SCALE GENOMIC DNA]</scope>
    <source>
        <strain evidence="7 8">ATCC 49720</strain>
    </source>
</reference>
<dbReference type="PANTHER" id="PTHR43557:SF2">
    <property type="entry name" value="RIESKE DOMAIN-CONTAINING PROTEIN-RELATED"/>
    <property type="match status" value="1"/>
</dbReference>
<accession>K8P816</accession>
<evidence type="ECO:0000313" key="7">
    <source>
        <dbReference type="EMBL" id="EKS35760.1"/>
    </source>
</evidence>
<evidence type="ECO:0000256" key="1">
    <source>
        <dbReference type="ARBA" id="ARBA00001974"/>
    </source>
</evidence>
<dbReference type="HOGENOM" id="CLU_003291_4_0_5"/>
<dbReference type="InterPro" id="IPR023753">
    <property type="entry name" value="FAD/NAD-binding_dom"/>
</dbReference>
<dbReference type="Pfam" id="PF14759">
    <property type="entry name" value="Reductase_C"/>
    <property type="match status" value="1"/>
</dbReference>
<dbReference type="InterPro" id="IPR036188">
    <property type="entry name" value="FAD/NAD-bd_sf"/>
</dbReference>
<keyword evidence="8" id="KW-1185">Reference proteome</keyword>
<keyword evidence="4" id="KW-0560">Oxidoreductase</keyword>
<dbReference type="Gene3D" id="3.30.390.30">
    <property type="match status" value="1"/>
</dbReference>
<evidence type="ECO:0000313" key="8">
    <source>
        <dbReference type="Proteomes" id="UP000001095"/>
    </source>
</evidence>
<keyword evidence="3" id="KW-0274">FAD</keyword>
<dbReference type="SUPFAM" id="SSF55424">
    <property type="entry name" value="FAD/NAD-linked reductases, dimerisation (C-terminal) domain"/>
    <property type="match status" value="1"/>
</dbReference>
<comment type="caution">
    <text evidence="7">The sequence shown here is derived from an EMBL/GenBank/DDBJ whole genome shotgun (WGS) entry which is preliminary data.</text>
</comment>
<dbReference type="EMBL" id="AGWY01000008">
    <property type="protein sequence ID" value="EKS35760.1"/>
    <property type="molecule type" value="Genomic_DNA"/>
</dbReference>
<keyword evidence="2" id="KW-0285">Flavoprotein</keyword>